<reference evidence="2 3" key="1">
    <citation type="submission" date="2021-02" db="EMBL/GenBank/DDBJ databases">
        <title>Complete genome of Desulfoluna sp. strain ASN36.</title>
        <authorList>
            <person name="Takahashi A."/>
            <person name="Kojima H."/>
            <person name="Fukui M."/>
        </authorList>
    </citation>
    <scope>NUCLEOTIDE SEQUENCE [LARGE SCALE GENOMIC DNA]</scope>
    <source>
        <strain evidence="2 3">ASN36</strain>
    </source>
</reference>
<dbReference type="RefSeq" id="WP_236889654.1">
    <property type="nucleotide sequence ID" value="NZ_AP024488.1"/>
</dbReference>
<accession>A0ABM7PM91</accession>
<organism evidence="2 3">
    <name type="scientific">Desulfoluna limicola</name>
    <dbReference type="NCBI Taxonomy" id="2810562"/>
    <lineage>
        <taxon>Bacteria</taxon>
        <taxon>Pseudomonadati</taxon>
        <taxon>Thermodesulfobacteriota</taxon>
        <taxon>Desulfobacteria</taxon>
        <taxon>Desulfobacterales</taxon>
        <taxon>Desulfolunaceae</taxon>
        <taxon>Desulfoluna</taxon>
    </lineage>
</organism>
<keyword evidence="3" id="KW-1185">Reference proteome</keyword>
<evidence type="ECO:0000313" key="2">
    <source>
        <dbReference type="EMBL" id="BCS98248.1"/>
    </source>
</evidence>
<dbReference type="Pfam" id="PF04015">
    <property type="entry name" value="DUF362"/>
    <property type="match status" value="1"/>
</dbReference>
<evidence type="ECO:0000259" key="1">
    <source>
        <dbReference type="Pfam" id="PF04015"/>
    </source>
</evidence>
<evidence type="ECO:0000313" key="3">
    <source>
        <dbReference type="Proteomes" id="UP001320148"/>
    </source>
</evidence>
<name>A0ABM7PM91_9BACT</name>
<gene>
    <name evidence="2" type="ORF">DSLASN_38800</name>
</gene>
<sequence length="437" mass="47298">MSVVSVVRYAGAESVVEAIEMSGAFAGIRPGDRVFVKPNIVFWSKVVQMPPYGVITTTSVVEPVVKYLRDLGAGEIVLSEGPVTTDPKAEGVAAHAFEALGYNELARRYDLSVMDIFDAPFRQVELADGVSLGFSEAFLDADVVVDLPVLKTHAQTKVSLAMKNLKGCIDQKSRKRCHSASHEMDLDFHVARLASARENVVTVMDGIYTLERGPGFSGKARRSDLIVASRDILAADMVGAQLLGFDPKEIPHIAAMCEFKDRDANGTWIETRGVPVAEAASPHKWDFPYNPEGTLPAPMAHRGVSGLTFPKYDHSLCTYCSGIIGLLQFALGAAYDGSPFDGVEILTGKMHRPTKGMNHTLLLGKCQVLLNKSHPDINEAILVPGCPPDLTKLVAGVKQAGIAIDENLFAHFDYAPAMFMGQYEGKPDFSLDLYAPS</sequence>
<dbReference type="EMBL" id="AP024488">
    <property type="protein sequence ID" value="BCS98248.1"/>
    <property type="molecule type" value="Genomic_DNA"/>
</dbReference>
<protein>
    <recommendedName>
        <fullName evidence="1">DUF362 domain-containing protein</fullName>
    </recommendedName>
</protein>
<feature type="domain" description="DUF362" evidence="1">
    <location>
        <begin position="34"/>
        <end position="240"/>
    </location>
</feature>
<dbReference type="Proteomes" id="UP001320148">
    <property type="component" value="Chromosome"/>
</dbReference>
<proteinExistence type="predicted"/>
<dbReference type="InterPro" id="IPR007160">
    <property type="entry name" value="DUF362"/>
</dbReference>